<dbReference type="AlphaFoldDB" id="A0A9P8CZ15"/>
<dbReference type="Gene3D" id="2.40.128.680">
    <property type="match status" value="1"/>
</dbReference>
<gene>
    <name evidence="2" type="ORF">KVV02_003375</name>
</gene>
<evidence type="ECO:0000313" key="2">
    <source>
        <dbReference type="EMBL" id="KAG9324129.1"/>
    </source>
</evidence>
<dbReference type="Proteomes" id="UP000717515">
    <property type="component" value="Unassembled WGS sequence"/>
</dbReference>
<accession>A0A9P8CZ15</accession>
<evidence type="ECO:0000313" key="3">
    <source>
        <dbReference type="Proteomes" id="UP000717515"/>
    </source>
</evidence>
<dbReference type="InterPro" id="IPR013924">
    <property type="entry name" value="RNase_H2_suC"/>
</dbReference>
<dbReference type="GO" id="GO:0032299">
    <property type="term" value="C:ribonuclease H2 complex"/>
    <property type="evidence" value="ECO:0007669"/>
    <property type="project" value="InterPro"/>
</dbReference>
<feature type="region of interest" description="Disordered" evidence="1">
    <location>
        <begin position="74"/>
        <end position="106"/>
    </location>
</feature>
<organism evidence="2 3">
    <name type="scientific">Mortierella alpina</name>
    <name type="common">Oleaginous fungus</name>
    <name type="synonym">Mortierella renispora</name>
    <dbReference type="NCBI Taxonomy" id="64518"/>
    <lineage>
        <taxon>Eukaryota</taxon>
        <taxon>Fungi</taxon>
        <taxon>Fungi incertae sedis</taxon>
        <taxon>Mucoromycota</taxon>
        <taxon>Mortierellomycotina</taxon>
        <taxon>Mortierellomycetes</taxon>
        <taxon>Mortierellales</taxon>
        <taxon>Mortierellaceae</taxon>
        <taxon>Mortierella</taxon>
    </lineage>
</organism>
<sequence>METILEKPRSGLPLKQLDQTSLHLLPCGIQHDGKANIPGFFFLVDGEYTSTSSLSKPADSPSSIMVEALDVSKNSTKPTATDSLTDSVSTTTATTTATTTTSTTTASSTAASLAGTITESKPSSVPETSFRGRTLKGTVVSVPEGFIGSIYKSVNMPASQHSNSSKSKGNAMDLDEDEEYEAMLRGMQEERKTMRAQAQFKEFMIWGHDEQPSLTTDKVVRAMQWIDIAKVLHEPLC</sequence>
<dbReference type="PANTHER" id="PTHR47204:SF1">
    <property type="entry name" value="RIBONUCLEASE H2 SUBUNIT C"/>
    <property type="match status" value="1"/>
</dbReference>
<feature type="compositionally biased region" description="Low complexity" evidence="1">
    <location>
        <begin position="79"/>
        <end position="106"/>
    </location>
</feature>
<dbReference type="PANTHER" id="PTHR47204">
    <property type="entry name" value="OS02G0168900 PROTEIN"/>
    <property type="match status" value="1"/>
</dbReference>
<dbReference type="GO" id="GO:0006401">
    <property type="term" value="P:RNA catabolic process"/>
    <property type="evidence" value="ECO:0007669"/>
    <property type="project" value="InterPro"/>
</dbReference>
<proteinExistence type="predicted"/>
<comment type="caution">
    <text evidence="2">The sequence shown here is derived from an EMBL/GenBank/DDBJ whole genome shotgun (WGS) entry which is preliminary data.</text>
</comment>
<reference evidence="2" key="1">
    <citation type="submission" date="2021-07" db="EMBL/GenBank/DDBJ databases">
        <title>Draft genome of Mortierella alpina, strain LL118, isolated from an aspen leaf litter sample.</title>
        <authorList>
            <person name="Yang S."/>
            <person name="Vinatzer B.A."/>
        </authorList>
    </citation>
    <scope>NUCLEOTIDE SEQUENCE</scope>
    <source>
        <strain evidence="2">LL118</strain>
    </source>
</reference>
<protein>
    <submittedName>
        <fullName evidence="2">Uncharacterized protein</fullName>
    </submittedName>
</protein>
<dbReference type="EMBL" id="JAIFTL010000076">
    <property type="protein sequence ID" value="KAG9324129.1"/>
    <property type="molecule type" value="Genomic_DNA"/>
</dbReference>
<dbReference type="Pfam" id="PF08615">
    <property type="entry name" value="RNase_H2_suC"/>
    <property type="match status" value="1"/>
</dbReference>
<name>A0A9P8CZ15_MORAP</name>
<dbReference type="CDD" id="cd09271">
    <property type="entry name" value="RNase_H2-C"/>
    <property type="match status" value="1"/>
</dbReference>
<evidence type="ECO:0000256" key="1">
    <source>
        <dbReference type="SAM" id="MobiDB-lite"/>
    </source>
</evidence>